<dbReference type="PANTHER" id="PTHR47723:SF13">
    <property type="entry name" value="PUTATIVE-RELATED"/>
    <property type="match status" value="1"/>
</dbReference>
<proteinExistence type="predicted"/>
<keyword evidence="2" id="KW-1185">Reference proteome</keyword>
<evidence type="ECO:0008006" key="3">
    <source>
        <dbReference type="Google" id="ProtNLM"/>
    </source>
</evidence>
<dbReference type="InterPro" id="IPR053151">
    <property type="entry name" value="RNase_H-like"/>
</dbReference>
<sequence>MFLEPGKFWIGECSLGLPVAHACVAAFDALAAVGEVNAVRREALISWIRPPDGFVVLNTDGAFRRNSLLATAGGVFRSQNGIWLGGFLVKLAIVTLLEWNFRVFTLVCRKHERMGGTREANTIADHMANLAFDQIDRFIWYDGPLSSASLLLFGDIIGAARPRMIRS</sequence>
<protein>
    <recommendedName>
        <fullName evidence="3">RNase H type-1 domain-containing protein</fullName>
    </recommendedName>
</protein>
<organism evidence="1 2">
    <name type="scientific">Fraxinus pennsylvanica</name>
    <dbReference type="NCBI Taxonomy" id="56036"/>
    <lineage>
        <taxon>Eukaryota</taxon>
        <taxon>Viridiplantae</taxon>
        <taxon>Streptophyta</taxon>
        <taxon>Embryophyta</taxon>
        <taxon>Tracheophyta</taxon>
        <taxon>Spermatophyta</taxon>
        <taxon>Magnoliopsida</taxon>
        <taxon>eudicotyledons</taxon>
        <taxon>Gunneridae</taxon>
        <taxon>Pentapetalae</taxon>
        <taxon>asterids</taxon>
        <taxon>lamiids</taxon>
        <taxon>Lamiales</taxon>
        <taxon>Oleaceae</taxon>
        <taxon>Oleeae</taxon>
        <taxon>Fraxinus</taxon>
    </lineage>
</organism>
<evidence type="ECO:0000313" key="2">
    <source>
        <dbReference type="Proteomes" id="UP000834106"/>
    </source>
</evidence>
<name>A0AAD2A9Q2_9LAMI</name>
<evidence type="ECO:0000313" key="1">
    <source>
        <dbReference type="EMBL" id="CAI9782391.1"/>
    </source>
</evidence>
<dbReference type="EMBL" id="OU503054">
    <property type="protein sequence ID" value="CAI9782391.1"/>
    <property type="molecule type" value="Genomic_DNA"/>
</dbReference>
<gene>
    <name evidence="1" type="ORF">FPE_LOCUS29821</name>
</gene>
<dbReference type="Proteomes" id="UP000834106">
    <property type="component" value="Chromosome 19"/>
</dbReference>
<dbReference type="AlphaFoldDB" id="A0AAD2A9Q2"/>
<dbReference type="PANTHER" id="PTHR47723">
    <property type="entry name" value="OS05G0353850 PROTEIN"/>
    <property type="match status" value="1"/>
</dbReference>
<accession>A0AAD2A9Q2</accession>
<reference evidence="1" key="1">
    <citation type="submission" date="2023-05" db="EMBL/GenBank/DDBJ databases">
        <authorList>
            <person name="Huff M."/>
        </authorList>
    </citation>
    <scope>NUCLEOTIDE SEQUENCE</scope>
</reference>